<dbReference type="HAMAP" id="MF_01384">
    <property type="entry name" value="UreD"/>
    <property type="match status" value="1"/>
</dbReference>
<reference evidence="5" key="1">
    <citation type="journal article" date="2014" name="Int. J. Syst. Evol. Microbiol.">
        <title>Complete genome sequence of Corynebacterium casei LMG S-19264T (=DSM 44701T), isolated from a smear-ripened cheese.</title>
        <authorList>
            <consortium name="US DOE Joint Genome Institute (JGI-PGF)"/>
            <person name="Walter F."/>
            <person name="Albersmeier A."/>
            <person name="Kalinowski J."/>
            <person name="Ruckert C."/>
        </authorList>
    </citation>
    <scope>NUCLEOTIDE SEQUENCE</scope>
    <source>
        <strain evidence="5">KCTC 23430</strain>
    </source>
</reference>
<keyword evidence="6" id="KW-1185">Reference proteome</keyword>
<evidence type="ECO:0000313" key="6">
    <source>
        <dbReference type="Proteomes" id="UP000644693"/>
    </source>
</evidence>
<protein>
    <recommendedName>
        <fullName evidence="4">Urease accessory protein UreD</fullName>
    </recommendedName>
</protein>
<comment type="subcellular location">
    <subcellularLocation>
        <location evidence="4">Cytoplasm</location>
    </subcellularLocation>
</comment>
<keyword evidence="4" id="KW-0963">Cytoplasm</keyword>
<evidence type="ECO:0000256" key="2">
    <source>
        <dbReference type="ARBA" id="ARBA00022988"/>
    </source>
</evidence>
<gene>
    <name evidence="5" type="primary">ureD2</name>
    <name evidence="4" type="synonym">ureD</name>
    <name evidence="5" type="ORF">GCM10007053_01640</name>
</gene>
<dbReference type="Proteomes" id="UP000644693">
    <property type="component" value="Unassembled WGS sequence"/>
</dbReference>
<evidence type="ECO:0000256" key="4">
    <source>
        <dbReference type="HAMAP-Rule" id="MF_01384"/>
    </source>
</evidence>
<name>A0A918XDE5_9GAMM</name>
<keyword evidence="3 4" id="KW-0143">Chaperone</keyword>
<dbReference type="InterPro" id="IPR002669">
    <property type="entry name" value="UreD"/>
</dbReference>
<accession>A0A918XDE5</accession>
<dbReference type="GO" id="GO:0016151">
    <property type="term" value="F:nickel cation binding"/>
    <property type="evidence" value="ECO:0007669"/>
    <property type="project" value="UniProtKB-UniRule"/>
</dbReference>
<reference evidence="5" key="2">
    <citation type="submission" date="2020-09" db="EMBL/GenBank/DDBJ databases">
        <authorList>
            <person name="Sun Q."/>
            <person name="Kim S."/>
        </authorList>
    </citation>
    <scope>NUCLEOTIDE SEQUENCE</scope>
    <source>
        <strain evidence="5">KCTC 23430</strain>
    </source>
</reference>
<keyword evidence="2 4" id="KW-0996">Nickel insertion</keyword>
<organism evidence="5 6">
    <name type="scientific">Parahalioglobus pacificus</name>
    <dbReference type="NCBI Taxonomy" id="930806"/>
    <lineage>
        <taxon>Bacteria</taxon>
        <taxon>Pseudomonadati</taxon>
        <taxon>Pseudomonadota</taxon>
        <taxon>Gammaproteobacteria</taxon>
        <taxon>Cellvibrionales</taxon>
        <taxon>Halieaceae</taxon>
        <taxon>Parahalioglobus</taxon>
    </lineage>
</organism>
<evidence type="ECO:0000256" key="3">
    <source>
        <dbReference type="ARBA" id="ARBA00023186"/>
    </source>
</evidence>
<evidence type="ECO:0000256" key="1">
    <source>
        <dbReference type="ARBA" id="ARBA00007177"/>
    </source>
</evidence>
<evidence type="ECO:0000313" key="5">
    <source>
        <dbReference type="EMBL" id="GHD25611.1"/>
    </source>
</evidence>
<sequence length="302" mass="33205">MGQMTSIPFLKKSQRRWLAEFTACFTAHDLEGQATATRLGATSHFGPLRVQRPFFPEGADLAHIYLLHPPGGLVGGDHLNIELEVQSSAKVLVTTPSAGKLYRNITDMSQGQTVSATIADGGVLEWLPQENILFDGATGELCSRIALYGTAIYSGWEIICLGRPEGEKPFRSGSLRQRLEITRDGSPLFIDQINFSADDAMLANRAGLADQRVTGAFVVTEDVLGNRELTAQIHAWQERINAGEAAGNPRGLVAVTQKPGVFVARLLTDKAEWARDRFQELWTQLRPAIVQRPACVPRIWRT</sequence>
<dbReference type="PANTHER" id="PTHR33643">
    <property type="entry name" value="UREASE ACCESSORY PROTEIN D"/>
    <property type="match status" value="1"/>
</dbReference>
<dbReference type="PANTHER" id="PTHR33643:SF1">
    <property type="entry name" value="UREASE ACCESSORY PROTEIN D"/>
    <property type="match status" value="1"/>
</dbReference>
<proteinExistence type="inferred from homology"/>
<comment type="caution">
    <text evidence="5">The sequence shown here is derived from an EMBL/GenBank/DDBJ whole genome shotgun (WGS) entry which is preliminary data.</text>
</comment>
<dbReference type="Pfam" id="PF01774">
    <property type="entry name" value="UreD"/>
    <property type="match status" value="1"/>
</dbReference>
<dbReference type="AlphaFoldDB" id="A0A918XDE5"/>
<comment type="function">
    <text evidence="4">Required for maturation of urease via the functional incorporation of the urease nickel metallocenter.</text>
</comment>
<dbReference type="GO" id="GO:0005737">
    <property type="term" value="C:cytoplasm"/>
    <property type="evidence" value="ECO:0007669"/>
    <property type="project" value="UniProtKB-SubCell"/>
</dbReference>
<comment type="subunit">
    <text evidence="4">UreD, UreF and UreG form a complex that acts as a GTP-hydrolysis-dependent molecular chaperone, activating the urease apoprotein by helping to assemble the nickel containing metallocenter of UreC. The UreE protein probably delivers the nickel.</text>
</comment>
<dbReference type="EMBL" id="BMYM01000001">
    <property type="protein sequence ID" value="GHD25611.1"/>
    <property type="molecule type" value="Genomic_DNA"/>
</dbReference>
<comment type="similarity">
    <text evidence="1 4">Belongs to the UreD family.</text>
</comment>